<sequence>MYLMTDLLGSAAADPIPGLRQQRALLDALRDDVQAAWRSLSADDVTDTWRGRAQQGYLDRLESLRRDVHALARLLDDALREVALAIDLAHAGL</sequence>
<evidence type="ECO:0000313" key="2">
    <source>
        <dbReference type="Proteomes" id="UP000298218"/>
    </source>
</evidence>
<keyword evidence="2" id="KW-1185">Reference proteome</keyword>
<organism evidence="1 2">
    <name type="scientific">Cryobacterium psychrophilum</name>
    <dbReference type="NCBI Taxonomy" id="41988"/>
    <lineage>
        <taxon>Bacteria</taxon>
        <taxon>Bacillati</taxon>
        <taxon>Actinomycetota</taxon>
        <taxon>Actinomycetes</taxon>
        <taxon>Micrococcales</taxon>
        <taxon>Microbacteriaceae</taxon>
        <taxon>Cryobacterium</taxon>
    </lineage>
</organism>
<name>A0A4Y8KKP3_9MICO</name>
<dbReference type="SUPFAM" id="SSF140453">
    <property type="entry name" value="EsxAB dimer-like"/>
    <property type="match status" value="1"/>
</dbReference>
<reference evidence="1 2" key="1">
    <citation type="submission" date="2019-03" db="EMBL/GenBank/DDBJ databases">
        <title>Genomics of glacier-inhabiting Cryobacterium strains.</title>
        <authorList>
            <person name="Liu Q."/>
            <person name="Xin Y.-H."/>
        </authorList>
    </citation>
    <scope>NUCLEOTIDE SEQUENCE [LARGE SCALE GENOMIC DNA]</scope>
    <source>
        <strain evidence="1 2">CGMCC 1.4292</strain>
    </source>
</reference>
<accession>A0A4Y8KKP3</accession>
<protein>
    <submittedName>
        <fullName evidence="1">Uncharacterized protein</fullName>
    </submittedName>
</protein>
<gene>
    <name evidence="1" type="ORF">E3T53_11265</name>
</gene>
<dbReference type="Proteomes" id="UP000298218">
    <property type="component" value="Unassembled WGS sequence"/>
</dbReference>
<dbReference type="EMBL" id="SOHQ01000031">
    <property type="protein sequence ID" value="TFD77398.1"/>
    <property type="molecule type" value="Genomic_DNA"/>
</dbReference>
<evidence type="ECO:0000313" key="1">
    <source>
        <dbReference type="EMBL" id="TFD77398.1"/>
    </source>
</evidence>
<dbReference type="AlphaFoldDB" id="A0A4Y8KKP3"/>
<dbReference type="InterPro" id="IPR036689">
    <property type="entry name" value="ESAT-6-like_sf"/>
</dbReference>
<comment type="caution">
    <text evidence="1">The sequence shown here is derived from an EMBL/GenBank/DDBJ whole genome shotgun (WGS) entry which is preliminary data.</text>
</comment>
<dbReference type="RefSeq" id="WP_134173012.1">
    <property type="nucleotide sequence ID" value="NZ_SODI01000001.1"/>
</dbReference>
<proteinExistence type="predicted"/>